<feature type="compositionally biased region" description="Basic and acidic residues" evidence="1">
    <location>
        <begin position="82"/>
        <end position="96"/>
    </location>
</feature>
<reference evidence="2" key="1">
    <citation type="journal article" date="2021" name="Nat. Commun.">
        <title>Genetic determinants of endophytism in the Arabidopsis root mycobiome.</title>
        <authorList>
            <person name="Mesny F."/>
            <person name="Miyauchi S."/>
            <person name="Thiergart T."/>
            <person name="Pickel B."/>
            <person name="Atanasova L."/>
            <person name="Karlsson M."/>
            <person name="Huettel B."/>
            <person name="Barry K.W."/>
            <person name="Haridas S."/>
            <person name="Chen C."/>
            <person name="Bauer D."/>
            <person name="Andreopoulos W."/>
            <person name="Pangilinan J."/>
            <person name="LaButti K."/>
            <person name="Riley R."/>
            <person name="Lipzen A."/>
            <person name="Clum A."/>
            <person name="Drula E."/>
            <person name="Henrissat B."/>
            <person name="Kohler A."/>
            <person name="Grigoriev I.V."/>
            <person name="Martin F.M."/>
            <person name="Hacquard S."/>
        </authorList>
    </citation>
    <scope>NUCLEOTIDE SEQUENCE</scope>
    <source>
        <strain evidence="2">MPI-CAGE-AT-0023</strain>
    </source>
</reference>
<dbReference type="OrthoDB" id="4775454at2759"/>
<protein>
    <submittedName>
        <fullName evidence="2">Uncharacterized protein</fullName>
    </submittedName>
</protein>
<organism evidence="2 3">
    <name type="scientific">Fusarium redolens</name>
    <dbReference type="NCBI Taxonomy" id="48865"/>
    <lineage>
        <taxon>Eukaryota</taxon>
        <taxon>Fungi</taxon>
        <taxon>Dikarya</taxon>
        <taxon>Ascomycota</taxon>
        <taxon>Pezizomycotina</taxon>
        <taxon>Sordariomycetes</taxon>
        <taxon>Hypocreomycetidae</taxon>
        <taxon>Hypocreales</taxon>
        <taxon>Nectriaceae</taxon>
        <taxon>Fusarium</taxon>
        <taxon>Fusarium redolens species complex</taxon>
    </lineage>
</organism>
<evidence type="ECO:0000256" key="1">
    <source>
        <dbReference type="SAM" id="MobiDB-lite"/>
    </source>
</evidence>
<gene>
    <name evidence="2" type="ORF">BKA55DRAFT_559456</name>
</gene>
<feature type="region of interest" description="Disordered" evidence="1">
    <location>
        <begin position="58"/>
        <end position="173"/>
    </location>
</feature>
<proteinExistence type="predicted"/>
<dbReference type="GeneID" id="70221933"/>
<dbReference type="RefSeq" id="XP_046054471.1">
    <property type="nucleotide sequence ID" value="XM_046191979.1"/>
</dbReference>
<evidence type="ECO:0000313" key="2">
    <source>
        <dbReference type="EMBL" id="KAH7265736.1"/>
    </source>
</evidence>
<comment type="caution">
    <text evidence="2">The sequence shown here is derived from an EMBL/GenBank/DDBJ whole genome shotgun (WGS) entry which is preliminary data.</text>
</comment>
<dbReference type="AlphaFoldDB" id="A0A9P9KNX7"/>
<feature type="compositionally biased region" description="Polar residues" evidence="1">
    <location>
        <begin position="124"/>
        <end position="137"/>
    </location>
</feature>
<accession>A0A9P9KNX7</accession>
<sequence>MEVSSQKCPCQCFRHKVIRSFRFNRSSPGTVNDQAEPEISYKKAFQYYQPSNKIWINPMPNPKEINKKKPLPDIPTQTRLYKRLDRVSRKEQDPRPLGRSSPNTAQEAIANHSPFPKQAAVTRLRSSSLQHSPQPYQRTHKPQGFTCANTTVTKHRPRHIAEPYQDPSIVNPA</sequence>
<evidence type="ECO:0000313" key="3">
    <source>
        <dbReference type="Proteomes" id="UP000720189"/>
    </source>
</evidence>
<name>A0A9P9KNX7_FUSRE</name>
<dbReference type="Proteomes" id="UP000720189">
    <property type="component" value="Unassembled WGS sequence"/>
</dbReference>
<dbReference type="EMBL" id="JAGMUX010000003">
    <property type="protein sequence ID" value="KAH7265736.1"/>
    <property type="molecule type" value="Genomic_DNA"/>
</dbReference>
<keyword evidence="3" id="KW-1185">Reference proteome</keyword>